<dbReference type="GO" id="GO:0005524">
    <property type="term" value="F:ATP binding"/>
    <property type="evidence" value="ECO:0007669"/>
    <property type="project" value="UniProtKB-KW"/>
</dbReference>
<sequence length="751" mass="83208">ILYILEESQTVFVGLTVSYSQRFSYPTFQQCKLIKWTKDFRWPGVEGHDIDQLLQTAINQQCKVRTVAGSVLSKMFPYYGTNCSYVEEIHRIAGLEDMQGCMSVNTEWGAFGNAGELDHLVTEFDLLMDKQTMDQGKYRFEKLISGYYLCETTRIIMATLAERGELFNGVLTPSLLTKGNVEKHSFILEKSVEKVGIAKTKNFLSRLGLVASNQDCFNVQQICQAVFIRSANLAAAGLAGILTHIRTAEGLSELNISVAVNGELYRSHAQYDTILQQTLKPLAPECNTTFVPVEGSNVLGAAKMVAAAMRLRKQREVVAEVLAPLRLSVTELEKLRNLMRREMEKGLSKETNSTASLRMLPTYVCNLPDGTERGNFLALDLGGTNFRVLLVQVRSKEDGGVRMKSEVYTIPPDIAQSNATELFDHIVSCIMDFYHKHNILGTSLPLGFTFSFPCSQIGLDKGILLRWTKGFSAANCVGEDVVKLLRDAIDRHEHIDLEVVALVNDTVGTMMACAYVDQKCEVGLIVGTGTNACYMEEMRNVGTVEGDEGRMCINMEWGAFGDDGCISHYITPYDEKVNSESINPNQQRYEKLISGMYLGEIVRYIMLELASRKVLFKGQQPPTLKTKDVFPTKYLTNVEDSPGHHYVCNILEELGMPVSTEDGLVVKEVCHTVTSRAARMCAAGVAAVVEKIRENKRMTKLDVTVVSFAFLQDTVTILAPNCNVKFLLSEDGSGKGAALIAAVACQNKMPA</sequence>
<accession>A0A8D0BIZ2</accession>
<evidence type="ECO:0000256" key="10">
    <source>
        <dbReference type="ARBA" id="ARBA00044613"/>
    </source>
</evidence>
<evidence type="ECO:0000259" key="13">
    <source>
        <dbReference type="Pfam" id="PF03727"/>
    </source>
</evidence>
<dbReference type="UniPathway" id="UPA00242"/>
<comment type="pathway">
    <text evidence="2">Carbohydrate metabolism; hexose metabolism.</text>
</comment>
<dbReference type="Pfam" id="PF03727">
    <property type="entry name" value="Hexokinase_2"/>
    <property type="match status" value="2"/>
</dbReference>
<evidence type="ECO:0000256" key="6">
    <source>
        <dbReference type="ARBA" id="ARBA00022741"/>
    </source>
</evidence>
<feature type="domain" description="Hexokinase N-terminal" evidence="12">
    <location>
        <begin position="12"/>
        <end position="65"/>
    </location>
</feature>
<keyword evidence="8" id="KW-0067">ATP-binding</keyword>
<evidence type="ECO:0000256" key="3">
    <source>
        <dbReference type="ARBA" id="ARBA00009225"/>
    </source>
</evidence>
<dbReference type="GO" id="GO:0019158">
    <property type="term" value="F:mannokinase activity"/>
    <property type="evidence" value="ECO:0007669"/>
    <property type="project" value="TreeGrafter"/>
</dbReference>
<feature type="domain" description="Hexokinase C-terminal" evidence="13">
    <location>
        <begin position="522"/>
        <end position="743"/>
    </location>
</feature>
<comment type="catalytic activity">
    <reaction evidence="10">
        <text>a D-hexose + ATP = a D-hexose 6-phosphate + ADP + H(+)</text>
        <dbReference type="Rhea" id="RHEA:22740"/>
        <dbReference type="ChEBI" id="CHEBI:4194"/>
        <dbReference type="ChEBI" id="CHEBI:15378"/>
        <dbReference type="ChEBI" id="CHEBI:30616"/>
        <dbReference type="ChEBI" id="CHEBI:229467"/>
        <dbReference type="ChEBI" id="CHEBI:456216"/>
        <dbReference type="EC" id="2.7.1.1"/>
    </reaction>
    <physiologicalReaction direction="left-to-right" evidence="10">
        <dbReference type="Rhea" id="RHEA:22741"/>
    </physiologicalReaction>
</comment>
<dbReference type="GO" id="GO:0004340">
    <property type="term" value="F:glucokinase activity"/>
    <property type="evidence" value="ECO:0007669"/>
    <property type="project" value="TreeGrafter"/>
</dbReference>
<name>A0A8D0BIZ2_SALMN</name>
<dbReference type="InterPro" id="IPR019807">
    <property type="entry name" value="Hexokinase_BS"/>
</dbReference>
<dbReference type="Proteomes" id="UP000694421">
    <property type="component" value="Unplaced"/>
</dbReference>
<dbReference type="InterPro" id="IPR001312">
    <property type="entry name" value="Hexokinase"/>
</dbReference>
<dbReference type="FunFam" id="3.30.420.40:FF:000095">
    <property type="entry name" value="Phosphotransferase"/>
    <property type="match status" value="1"/>
</dbReference>
<keyword evidence="6" id="KW-0547">Nucleotide-binding</keyword>
<evidence type="ECO:0000256" key="11">
    <source>
        <dbReference type="ARBA" id="ARBA00048160"/>
    </source>
</evidence>
<dbReference type="InterPro" id="IPR022673">
    <property type="entry name" value="Hexokinase_C"/>
</dbReference>
<evidence type="ECO:0000256" key="9">
    <source>
        <dbReference type="ARBA" id="ARBA00023152"/>
    </source>
</evidence>
<dbReference type="PRINTS" id="PR00475">
    <property type="entry name" value="HEXOKINASE"/>
</dbReference>
<dbReference type="GO" id="GO:0006006">
    <property type="term" value="P:glucose metabolic process"/>
    <property type="evidence" value="ECO:0007669"/>
    <property type="project" value="TreeGrafter"/>
</dbReference>
<dbReference type="GO" id="GO:0006096">
    <property type="term" value="P:glycolytic process"/>
    <property type="evidence" value="ECO:0007669"/>
    <property type="project" value="UniProtKB-UniPathway"/>
</dbReference>
<evidence type="ECO:0000313" key="15">
    <source>
        <dbReference type="Proteomes" id="UP000694421"/>
    </source>
</evidence>
<feature type="domain" description="Hexokinase C-terminal" evidence="13">
    <location>
        <begin position="80"/>
        <end position="306"/>
    </location>
</feature>
<dbReference type="GO" id="GO:0001678">
    <property type="term" value="P:intracellular glucose homeostasis"/>
    <property type="evidence" value="ECO:0007669"/>
    <property type="project" value="InterPro"/>
</dbReference>
<protein>
    <recommendedName>
        <fullName evidence="4">hexokinase</fullName>
        <ecNumber evidence="4">2.7.1.1</ecNumber>
    </recommendedName>
</protein>
<dbReference type="UniPathway" id="UPA00109">
    <property type="reaction ID" value="UER00180"/>
</dbReference>
<feature type="domain" description="Hexokinase N-terminal" evidence="12">
    <location>
        <begin position="318"/>
        <end position="515"/>
    </location>
</feature>
<dbReference type="SUPFAM" id="SSF53067">
    <property type="entry name" value="Actin-like ATPase domain"/>
    <property type="match status" value="4"/>
</dbReference>
<reference evidence="14" key="2">
    <citation type="submission" date="2025-09" db="UniProtKB">
        <authorList>
            <consortium name="Ensembl"/>
        </authorList>
    </citation>
    <scope>IDENTIFICATION</scope>
</reference>
<evidence type="ECO:0000256" key="1">
    <source>
        <dbReference type="ARBA" id="ARBA00004888"/>
    </source>
</evidence>
<keyword evidence="15" id="KW-1185">Reference proteome</keyword>
<dbReference type="PROSITE" id="PS00378">
    <property type="entry name" value="HEXOKINASE_1"/>
    <property type="match status" value="1"/>
</dbReference>
<dbReference type="PANTHER" id="PTHR19443:SF1">
    <property type="entry name" value="HEXOKINASE-3"/>
    <property type="match status" value="1"/>
</dbReference>
<evidence type="ECO:0000256" key="4">
    <source>
        <dbReference type="ARBA" id="ARBA00012324"/>
    </source>
</evidence>
<dbReference type="PROSITE" id="PS51748">
    <property type="entry name" value="HEXOKINASE_2"/>
    <property type="match status" value="2"/>
</dbReference>
<dbReference type="GeneTree" id="ENSGT00950000182787"/>
<evidence type="ECO:0000256" key="2">
    <source>
        <dbReference type="ARBA" id="ARBA00005028"/>
    </source>
</evidence>
<comment type="catalytic activity">
    <reaction evidence="11">
        <text>D-glucose + ATP = D-glucose 6-phosphate + ADP + H(+)</text>
        <dbReference type="Rhea" id="RHEA:17825"/>
        <dbReference type="ChEBI" id="CHEBI:4167"/>
        <dbReference type="ChEBI" id="CHEBI:15378"/>
        <dbReference type="ChEBI" id="CHEBI:30616"/>
        <dbReference type="ChEBI" id="CHEBI:61548"/>
        <dbReference type="ChEBI" id="CHEBI:456216"/>
        <dbReference type="EC" id="2.7.1.1"/>
    </reaction>
    <physiologicalReaction direction="left-to-right" evidence="11">
        <dbReference type="Rhea" id="RHEA:17826"/>
    </physiologicalReaction>
</comment>
<dbReference type="GO" id="GO:0005739">
    <property type="term" value="C:mitochondrion"/>
    <property type="evidence" value="ECO:0007669"/>
    <property type="project" value="TreeGrafter"/>
</dbReference>
<evidence type="ECO:0000259" key="12">
    <source>
        <dbReference type="Pfam" id="PF00349"/>
    </source>
</evidence>
<dbReference type="OMA" id="CQAVFIR"/>
<dbReference type="GO" id="GO:0008865">
    <property type="term" value="F:fructokinase activity"/>
    <property type="evidence" value="ECO:0007669"/>
    <property type="project" value="TreeGrafter"/>
</dbReference>
<dbReference type="Ensembl" id="ENSSMRT00000010098.1">
    <property type="protein sequence ID" value="ENSSMRP00000008649.1"/>
    <property type="gene ID" value="ENSSMRG00000006891.1"/>
</dbReference>
<evidence type="ECO:0000256" key="5">
    <source>
        <dbReference type="ARBA" id="ARBA00022679"/>
    </source>
</evidence>
<dbReference type="GO" id="GO:0005829">
    <property type="term" value="C:cytosol"/>
    <property type="evidence" value="ECO:0007669"/>
    <property type="project" value="TreeGrafter"/>
</dbReference>
<proteinExistence type="inferred from homology"/>
<evidence type="ECO:0000313" key="14">
    <source>
        <dbReference type="Ensembl" id="ENSSMRP00000008649.1"/>
    </source>
</evidence>
<keyword evidence="7" id="KW-0418">Kinase</keyword>
<dbReference type="InterPro" id="IPR022672">
    <property type="entry name" value="Hexokinase_N"/>
</dbReference>
<dbReference type="Gene3D" id="3.40.367.20">
    <property type="match status" value="2"/>
</dbReference>
<evidence type="ECO:0000256" key="7">
    <source>
        <dbReference type="ARBA" id="ARBA00022777"/>
    </source>
</evidence>
<evidence type="ECO:0000256" key="8">
    <source>
        <dbReference type="ARBA" id="ARBA00022840"/>
    </source>
</evidence>
<dbReference type="GO" id="GO:0005536">
    <property type="term" value="F:D-glucose binding"/>
    <property type="evidence" value="ECO:0007669"/>
    <property type="project" value="InterPro"/>
</dbReference>
<dbReference type="Pfam" id="PF00349">
    <property type="entry name" value="Hexokinase_1"/>
    <property type="match status" value="2"/>
</dbReference>
<dbReference type="AlphaFoldDB" id="A0A8D0BIZ2"/>
<comment type="pathway">
    <text evidence="1">Carbohydrate degradation; glycolysis; D-glyceraldehyde 3-phosphate and glycerone phosphate from D-glucose: step 1/4.</text>
</comment>
<dbReference type="FunFam" id="3.40.367.20:FF:000020">
    <property type="entry name" value="Hexokinase-1"/>
    <property type="match status" value="1"/>
</dbReference>
<dbReference type="InterPro" id="IPR043129">
    <property type="entry name" value="ATPase_NBD"/>
</dbReference>
<dbReference type="Gene3D" id="3.30.420.40">
    <property type="match status" value="1"/>
</dbReference>
<reference evidence="14" key="1">
    <citation type="submission" date="2025-08" db="UniProtKB">
        <authorList>
            <consortium name="Ensembl"/>
        </authorList>
    </citation>
    <scope>IDENTIFICATION</scope>
</reference>
<dbReference type="CDD" id="cd24019">
    <property type="entry name" value="ASKHA_NBD_HK_meta"/>
    <property type="match status" value="1"/>
</dbReference>
<keyword evidence="5" id="KW-0808">Transferase</keyword>
<keyword evidence="9" id="KW-0324">Glycolysis</keyword>
<dbReference type="PANTHER" id="PTHR19443">
    <property type="entry name" value="HEXOKINASE"/>
    <property type="match status" value="1"/>
</dbReference>
<dbReference type="FunFam" id="3.40.367.20:FF:000001">
    <property type="entry name" value="Hexokinase 1"/>
    <property type="match status" value="1"/>
</dbReference>
<comment type="similarity">
    <text evidence="3">Belongs to the hexokinase family.</text>
</comment>
<dbReference type="EC" id="2.7.1.1" evidence="4"/>
<organism evidence="14 15">
    <name type="scientific">Salvator merianae</name>
    <name type="common">Argentine black and white tegu</name>
    <name type="synonym">Tupinambis merianae</name>
    <dbReference type="NCBI Taxonomy" id="96440"/>
    <lineage>
        <taxon>Eukaryota</taxon>
        <taxon>Metazoa</taxon>
        <taxon>Chordata</taxon>
        <taxon>Craniata</taxon>
        <taxon>Vertebrata</taxon>
        <taxon>Euteleostomi</taxon>
        <taxon>Lepidosauria</taxon>
        <taxon>Squamata</taxon>
        <taxon>Bifurcata</taxon>
        <taxon>Unidentata</taxon>
        <taxon>Episquamata</taxon>
        <taxon>Laterata</taxon>
        <taxon>Teiioidea</taxon>
        <taxon>Teiidae</taxon>
        <taxon>Salvator</taxon>
    </lineage>
</organism>